<organism evidence="2 3">
    <name type="scientific">Cadophora malorum</name>
    <dbReference type="NCBI Taxonomy" id="108018"/>
    <lineage>
        <taxon>Eukaryota</taxon>
        <taxon>Fungi</taxon>
        <taxon>Dikarya</taxon>
        <taxon>Ascomycota</taxon>
        <taxon>Pezizomycotina</taxon>
        <taxon>Leotiomycetes</taxon>
        <taxon>Helotiales</taxon>
        <taxon>Ploettnerulaceae</taxon>
        <taxon>Cadophora</taxon>
    </lineage>
</organism>
<dbReference type="Proteomes" id="UP000664132">
    <property type="component" value="Unassembled WGS sequence"/>
</dbReference>
<dbReference type="InterPro" id="IPR011333">
    <property type="entry name" value="SKP1/BTB/POZ_sf"/>
</dbReference>
<gene>
    <name evidence="2" type="ORF">IFR04_003262</name>
</gene>
<evidence type="ECO:0000313" key="2">
    <source>
        <dbReference type="EMBL" id="KAG4423580.1"/>
    </source>
</evidence>
<dbReference type="AlphaFoldDB" id="A0A8H7WF07"/>
<dbReference type="EMBL" id="JAFJYH010000032">
    <property type="protein sequence ID" value="KAG4423580.1"/>
    <property type="molecule type" value="Genomic_DNA"/>
</dbReference>
<dbReference type="Pfam" id="PF00651">
    <property type="entry name" value="BTB"/>
    <property type="match status" value="1"/>
</dbReference>
<dbReference type="SUPFAM" id="SSF54695">
    <property type="entry name" value="POZ domain"/>
    <property type="match status" value="1"/>
</dbReference>
<dbReference type="PROSITE" id="PS50097">
    <property type="entry name" value="BTB"/>
    <property type="match status" value="1"/>
</dbReference>
<dbReference type="InterPro" id="IPR000210">
    <property type="entry name" value="BTB/POZ_dom"/>
</dbReference>
<keyword evidence="3" id="KW-1185">Reference proteome</keyword>
<comment type="caution">
    <text evidence="2">The sequence shown here is derived from an EMBL/GenBank/DDBJ whole genome shotgun (WGS) entry which is preliminary data.</text>
</comment>
<dbReference type="OrthoDB" id="5275938at2759"/>
<sequence length="196" mass="21844">METEGNDFTTADTAPDGDVILVIGAGMKRLKAYSLVLKSASRVFSAMLGPRFNEGQRLDDNESTEIDMPEDDAEAMEIMLNVIHGCNNAVHDGLDASQILRVAITADKFDCNVALAFAIKVWLNCANITDSNQLWRLLRAAYWFDNAKSFEEISLGLILHHRGSYLKLWAHDDIDADILIRTCRKSELFAHSKIPS</sequence>
<feature type="domain" description="BTB" evidence="1">
    <location>
        <begin position="17"/>
        <end position="92"/>
    </location>
</feature>
<dbReference type="CDD" id="cd18186">
    <property type="entry name" value="BTB_POZ_ZBTB_KLHL-like"/>
    <property type="match status" value="1"/>
</dbReference>
<accession>A0A8H7WF07</accession>
<protein>
    <recommendedName>
        <fullName evidence="1">BTB domain-containing protein</fullName>
    </recommendedName>
</protein>
<evidence type="ECO:0000313" key="3">
    <source>
        <dbReference type="Proteomes" id="UP000664132"/>
    </source>
</evidence>
<proteinExistence type="predicted"/>
<name>A0A8H7WF07_9HELO</name>
<evidence type="ECO:0000259" key="1">
    <source>
        <dbReference type="PROSITE" id="PS50097"/>
    </source>
</evidence>
<reference evidence="2" key="1">
    <citation type="submission" date="2021-02" db="EMBL/GenBank/DDBJ databases">
        <title>Genome sequence Cadophora malorum strain M34.</title>
        <authorList>
            <person name="Stefanovic E."/>
            <person name="Vu D."/>
            <person name="Scully C."/>
            <person name="Dijksterhuis J."/>
            <person name="Roader J."/>
            <person name="Houbraken J."/>
        </authorList>
    </citation>
    <scope>NUCLEOTIDE SEQUENCE</scope>
    <source>
        <strain evidence="2">M34</strain>
    </source>
</reference>
<dbReference type="Gene3D" id="3.30.710.10">
    <property type="entry name" value="Potassium Channel Kv1.1, Chain A"/>
    <property type="match status" value="1"/>
</dbReference>